<name>A0ABY4YDQ0_9GAMM</name>
<organism evidence="1 2">
    <name type="scientific">Legionella lytica</name>
    <dbReference type="NCBI Taxonomy" id="96232"/>
    <lineage>
        <taxon>Bacteria</taxon>
        <taxon>Pseudomonadati</taxon>
        <taxon>Pseudomonadota</taxon>
        <taxon>Gammaproteobacteria</taxon>
        <taxon>Legionellales</taxon>
        <taxon>Legionellaceae</taxon>
        <taxon>Legionella</taxon>
    </lineage>
</organism>
<sequence>MRTNLLGIRNFAEEIAIEGGEQFHADRLEKQIDDLSIKTAQRVSIQNKTAAFNVLMAIFKCWSLFLQQHFCILTI</sequence>
<dbReference type="Proteomes" id="UP001057474">
    <property type="component" value="Chromosome"/>
</dbReference>
<evidence type="ECO:0000313" key="2">
    <source>
        <dbReference type="Proteomes" id="UP001057474"/>
    </source>
</evidence>
<protein>
    <submittedName>
        <fullName evidence="1">Uncharacterized protein</fullName>
    </submittedName>
</protein>
<dbReference type="EMBL" id="CP071527">
    <property type="protein sequence ID" value="USQ15224.1"/>
    <property type="molecule type" value="Genomic_DNA"/>
</dbReference>
<gene>
    <name evidence="1" type="ORF">J2N86_05630</name>
</gene>
<proteinExistence type="predicted"/>
<accession>A0ABY4YDQ0</accession>
<keyword evidence="2" id="KW-1185">Reference proteome</keyword>
<dbReference type="RefSeq" id="WP_252581555.1">
    <property type="nucleotide sequence ID" value="NZ_CP071527.1"/>
</dbReference>
<evidence type="ECO:0000313" key="1">
    <source>
        <dbReference type="EMBL" id="USQ15224.1"/>
    </source>
</evidence>
<reference evidence="1" key="1">
    <citation type="submission" date="2021-03" db="EMBL/GenBank/DDBJ databases">
        <title>Legionella lytica PCM 2298.</title>
        <authorList>
            <person name="Koper P."/>
        </authorList>
    </citation>
    <scope>NUCLEOTIDE SEQUENCE</scope>
    <source>
        <strain evidence="1">PCM 2298</strain>
    </source>
</reference>